<feature type="transmembrane region" description="Helical" evidence="2">
    <location>
        <begin position="1296"/>
        <end position="1318"/>
    </location>
</feature>
<evidence type="ECO:0008006" key="5">
    <source>
        <dbReference type="Google" id="ProtNLM"/>
    </source>
</evidence>
<feature type="compositionally biased region" description="Basic and acidic residues" evidence="1">
    <location>
        <begin position="2834"/>
        <end position="2845"/>
    </location>
</feature>
<feature type="transmembrane region" description="Helical" evidence="2">
    <location>
        <begin position="1324"/>
        <end position="1342"/>
    </location>
</feature>
<keyword evidence="2" id="KW-1133">Transmembrane helix</keyword>
<protein>
    <recommendedName>
        <fullName evidence="5">DUF3492 domain-containing protein</fullName>
    </recommendedName>
</protein>
<feature type="transmembrane region" description="Helical" evidence="2">
    <location>
        <begin position="1235"/>
        <end position="1256"/>
    </location>
</feature>
<evidence type="ECO:0000313" key="3">
    <source>
        <dbReference type="EMBL" id="KAK0616354.1"/>
    </source>
</evidence>
<feature type="transmembrane region" description="Helical" evidence="2">
    <location>
        <begin position="1354"/>
        <end position="1375"/>
    </location>
</feature>
<dbReference type="SUPFAM" id="SSF53756">
    <property type="entry name" value="UDP-Glycosyltransferase/glycogen phosphorylase"/>
    <property type="match status" value="1"/>
</dbReference>
<dbReference type="PANTHER" id="PTHR12526:SF630">
    <property type="entry name" value="GLYCOSYLTRANSFERASE"/>
    <property type="match status" value="1"/>
</dbReference>
<name>A0AA40BWN0_9PEZI</name>
<feature type="transmembrane region" description="Helical" evidence="2">
    <location>
        <begin position="966"/>
        <end position="985"/>
    </location>
</feature>
<organism evidence="3 4">
    <name type="scientific">Immersiella caudata</name>
    <dbReference type="NCBI Taxonomy" id="314043"/>
    <lineage>
        <taxon>Eukaryota</taxon>
        <taxon>Fungi</taxon>
        <taxon>Dikarya</taxon>
        <taxon>Ascomycota</taxon>
        <taxon>Pezizomycotina</taxon>
        <taxon>Sordariomycetes</taxon>
        <taxon>Sordariomycetidae</taxon>
        <taxon>Sordariales</taxon>
        <taxon>Lasiosphaeriaceae</taxon>
        <taxon>Immersiella</taxon>
    </lineage>
</organism>
<dbReference type="Pfam" id="PF13692">
    <property type="entry name" value="Glyco_trans_1_4"/>
    <property type="match status" value="1"/>
</dbReference>
<dbReference type="Proteomes" id="UP001175000">
    <property type="component" value="Unassembled WGS sequence"/>
</dbReference>
<proteinExistence type="predicted"/>
<comment type="caution">
    <text evidence="3">The sequence shown here is derived from an EMBL/GenBank/DDBJ whole genome shotgun (WGS) entry which is preliminary data.</text>
</comment>
<accession>A0AA40BWN0</accession>
<reference evidence="3" key="1">
    <citation type="submission" date="2023-06" db="EMBL/GenBank/DDBJ databases">
        <title>Genome-scale phylogeny and comparative genomics of the fungal order Sordariales.</title>
        <authorList>
            <consortium name="Lawrence Berkeley National Laboratory"/>
            <person name="Hensen N."/>
            <person name="Bonometti L."/>
            <person name="Westerberg I."/>
            <person name="Brannstrom I.O."/>
            <person name="Guillou S."/>
            <person name="Cros-Aarteil S."/>
            <person name="Calhoun S."/>
            <person name="Haridas S."/>
            <person name="Kuo A."/>
            <person name="Mondo S."/>
            <person name="Pangilinan J."/>
            <person name="Riley R."/>
            <person name="Labutti K."/>
            <person name="Andreopoulos B."/>
            <person name="Lipzen A."/>
            <person name="Chen C."/>
            <person name="Yanf M."/>
            <person name="Daum C."/>
            <person name="Ng V."/>
            <person name="Clum A."/>
            <person name="Steindorff A."/>
            <person name="Ohm R."/>
            <person name="Martin F."/>
            <person name="Silar P."/>
            <person name="Natvig D."/>
            <person name="Lalanne C."/>
            <person name="Gautier V."/>
            <person name="Ament-Velasquez S.L."/>
            <person name="Kruys A."/>
            <person name="Hutchinson M.I."/>
            <person name="Powell A.J."/>
            <person name="Barry K."/>
            <person name="Miller A.N."/>
            <person name="Grigoriev I.V."/>
            <person name="Debuchy R."/>
            <person name="Gladieux P."/>
            <person name="Thoren M.H."/>
            <person name="Johannesson H."/>
        </authorList>
    </citation>
    <scope>NUCLEOTIDE SEQUENCE</scope>
    <source>
        <strain evidence="3">CBS 606.72</strain>
    </source>
</reference>
<keyword evidence="4" id="KW-1185">Reference proteome</keyword>
<evidence type="ECO:0000256" key="1">
    <source>
        <dbReference type="SAM" id="MobiDB-lite"/>
    </source>
</evidence>
<feature type="transmembrane region" description="Helical" evidence="2">
    <location>
        <begin position="902"/>
        <end position="925"/>
    </location>
</feature>
<dbReference type="EMBL" id="JAULSU010000005">
    <property type="protein sequence ID" value="KAK0616354.1"/>
    <property type="molecule type" value="Genomic_DNA"/>
</dbReference>
<evidence type="ECO:0000313" key="4">
    <source>
        <dbReference type="Proteomes" id="UP001175000"/>
    </source>
</evidence>
<feature type="transmembrane region" description="Helical" evidence="2">
    <location>
        <begin position="858"/>
        <end position="882"/>
    </location>
</feature>
<feature type="region of interest" description="Disordered" evidence="1">
    <location>
        <begin position="2807"/>
        <end position="2845"/>
    </location>
</feature>
<sequence>MASFFQPSGSSGDPVIAACNTTPKQRQVYCNRLIPSEERLQTPLQQFTFSLSITCLAIPFAAWIIPRSGKTKCDAIFEVSDADSINRGGQGTAKFLDKSKVLGGAAAIDLKLLASIKTLHFLEWDSDATAMRDDSVAYAVPLPSFTDPESSYPPVLCSAQPQRTLLGIVDACNLSKPAIPVWTNFLFNLARKDDLVSAIILREDSLVPDDNRLGLLTDLIASLQKVSVPVVLSCHHDSAALDQLDLEFLGGIIIENACVLEDGTRRDYFRSAQLRQKMTRCAEQRQRRPGFFVGFHDKWDQRPAAAVICRAVKLARHFEAVFEHGPKLETAGRHSTQDMSQPISGFELLRKSETCELQKIWLQQKRKVHKAAGLVDRDKVARLELAELKEFFPKVEKQFQAQPQGIPQRQSVQTLPPPGYFGLAPPRLDLWESSADGEQISSQGCVPLTLAATQLHFDTILETQISLRDLKMLHQLDETEVDKIVQHLRSLQPVSTQFHLIKLLIDGLLQNEILIHKGLATGFTVPDTAVELWGLAAAPLSNERQLDIFLSRRCPNDTTTLLHVWLAHHGVSRVHRFEEELRLENACSLSGAHVSLPLSVRAAIDRATPAETLFFLEQLQVAETHHRFKRAIEDYCRLVLLDDVSLESWNDAHSRQFLAGSVSMRQLVERRLRDLAVAGSTHLPSADCLLELHAEMEQLFDDSLIFGNSETINKIQESLLRAYDPLDAYHNCLEVDTNADLFALLFFCVLRKAALENVHMEATDRCPIFSQPDQAAVFCELWVLGSQCELYFGMVPRDLGQIVYDRHQAFLREHPPPETLGDETAGIMTSYAKTEPKPDATKQDLYGQNEEAASVRQLLLKFSALSVFCLPAMLDILLLTFVGRGLFMTAYMGDDTIIAACYGLLVALLLSAGITGNAGSVGNYYLSHYAYGNMIHFHAHCLSGGFILSILIGLSGALIFYFNAGLMPALILAAYHLLISTYLNLLGIMATMHQPGSPLTSGRTVLWRTIPLLFVSPVVSSFFNRYDVAIYLSVGYTFLCLLLLQYRRLCREWVTWTDNVPKISERDIVDWYSSRLGKNLASDDSSESSVMISEETQTVPSKVGALQAFQAAMQRYQGNMASIKQRLLYPDPFLERVDKGLPYIEWLLRKEHSRRDIAEAFSVSWFAQLSQASKAQQAMTQGLKEHSIFMLSRHATLDVVLSIGLFLTCLMDRWVSIAMSTSSPPVDLFSHFTSRYAICFSMLYFCTSVMTLDATLQRYWDVRYELPDGKLSRLQDAHAMSRASESYRRAKYWEGLLLLISRLTFIFGVSSMLVWSMVDNATTIKLYYLYTLAYTAIVLFQFNRCFTRDLASHAASIIASAAVGFFAGCILHAFIPTEMTYFVDVVALDTAAITAAALTSAWVLMIPSMTKIETPPETQSSMPTPAIRVQPRLGFTQDDSSAEPSIVKPRAPEDLADAQLSATSRSEITRTLKAGAEKLRHRSSIPYLTIDVFQTLVTMWERGCISLRLRSLSCFAEKGLSNIRSYSVLQDDILSVTVAIHGAELDHTELSQMKVSILVEAMLYHTAVVVLSMCHNRAIHLSLLAHHDLFSRVAFELATESEQRLREIRTLTNSQLLHHLCLGLDVDRAWCKLPQAIRRLVFDRVLDSGTNLFSKDSALISSRGLCPYASNFQVSLGLELYQAASKKLLWSHGSESDRVSGSPSPAQSVLSAPRSRSITQSTIQLACMPVTLFKWVGIIAGGGSNVEREMLYQLSWLHPTIRTPILWAALNVWDICRRVKNVWIYAMLIQRHPSLEYISQLAQRGVSRTLQRDRLVVQMRRRVVTGFVSRAEQGSFTLDVFDNNHSSRPEEMKPVVIATYDERFRLATRCDERKLGRVVSTYTYENGRNPRQPVRKHVLADDIGKTCEYDGRGRVSGGLIKIGNNDYSFRYFYRRGSKSSHDVIKAEYRVSGSPSTDSLVVYWGAPRTKGDLDDLTWTPSDLVCRVVRTVGSQSYISTVTYPHRRDPVTETVLKEGNTAAAIPSTWPPRIFEHEDILLQRPTGVSFDEDDLLFHHRQSHLESLARFCGRPLSWTATLNPFAWQYLLKKTAYRRVPTWWLRTELWNLWRRSGTLDALAACWMDEKILRSEPLLKEYWSSRGCGRLTTATAFLDSHIDQISAAINMEKDVSEVCMLPVKTSDLFAMGLGRDANQMTTRPKDCFNDTKDRISVIFNDTGCWPDAPGGVSNCRRDLVDGHSTIRNHVLAESANEFGIPRFQVERNVQSLKTLPLWGLDGRVPNHGLIDNLLESEVDEKISNTATERDISGTFVPLLKLFVKGARSRSISGADMITYTNAVLDMFEYFTQKDYNRTWNSSEVSEAWVEAWLTPFEDPNISNPTEYFELQKPTLSDMRCAREIFSSYFFIFSVRTPEECPKVFQSTHHGVSSLFGVFLKHRRGATFGIWDHAILWRECCLNLSTAQSTLPIPVQSMVLAGIGLAMRLAYFHADVVLPCTPVFNPIWEAELGTDGGRLGHKKHFSRKIDPIVNGVSNMAAFKPVDEVKTSTPTVVMLSNVQFIKDIKTAILAADVIVNKWGFRDYQLLVYGARDREPTYDIGMAKLIESCRLTDHVILKGFGKPQEALEDAWLFMNSSLSEGLPLAIAEAALAGVPIVATAVGATALVLTDPDEPSLRYGEVVPPNDPTALARAQIAILAMAGPWAKFAGDVDKRGSVLPHLRIPDMLTAKDVEWLSKRIGEKKEDRRKLGMLGRQVVLRGFHGKRYLREHEQMYWVQWHLAQMRRKLLLRKPLSSGSGSKTVQSDGLGCNLDAGISKGGQNGANSTGERQGPRKLKKPRRCGDEATRLGSV</sequence>
<gene>
    <name evidence="3" type="ORF">B0T14DRAFT_458687</name>
</gene>
<dbReference type="PANTHER" id="PTHR12526">
    <property type="entry name" value="GLYCOSYLTRANSFERASE"/>
    <property type="match status" value="1"/>
</dbReference>
<keyword evidence="2" id="KW-0812">Transmembrane</keyword>
<evidence type="ECO:0000256" key="2">
    <source>
        <dbReference type="SAM" id="Phobius"/>
    </source>
</evidence>
<keyword evidence="2" id="KW-0472">Membrane</keyword>
<feature type="transmembrane region" description="Helical" evidence="2">
    <location>
        <begin position="1029"/>
        <end position="1046"/>
    </location>
</feature>
<dbReference type="Gene3D" id="3.40.50.2000">
    <property type="entry name" value="Glycogen Phosphorylase B"/>
    <property type="match status" value="1"/>
</dbReference>
<feature type="transmembrane region" description="Helical" evidence="2">
    <location>
        <begin position="1195"/>
        <end position="1215"/>
    </location>
</feature>
<feature type="transmembrane region" description="Helical" evidence="2">
    <location>
        <begin position="937"/>
        <end position="960"/>
    </location>
</feature>